<dbReference type="Proteomes" id="UP001273531">
    <property type="component" value="Unassembled WGS sequence"/>
</dbReference>
<sequence length="60" mass="6927">MSVHRKIEKFLRRTKMPASKFGRLAVNDPRLVHDLRNGRELGTRIALRLEAFLAAQEVGR</sequence>
<evidence type="ECO:0000313" key="1">
    <source>
        <dbReference type="EMBL" id="MDV3455620.1"/>
    </source>
</evidence>
<evidence type="ECO:0008006" key="3">
    <source>
        <dbReference type="Google" id="ProtNLM"/>
    </source>
</evidence>
<keyword evidence="2" id="KW-1185">Reference proteome</keyword>
<dbReference type="RefSeq" id="WP_317224836.1">
    <property type="nucleotide sequence ID" value="NZ_JAWJEJ010000001.1"/>
</dbReference>
<name>A0ABU3Y2L3_9SPHN</name>
<gene>
    <name evidence="1" type="ORF">RZN05_01385</name>
</gene>
<dbReference type="EMBL" id="JAWJEJ010000001">
    <property type="protein sequence ID" value="MDV3455620.1"/>
    <property type="molecule type" value="Genomic_DNA"/>
</dbReference>
<proteinExistence type="predicted"/>
<reference evidence="1 2" key="1">
    <citation type="submission" date="2023-10" db="EMBL/GenBank/DDBJ databases">
        <title>Sphingomonas sp. HF-S4 16S ribosomal RNA gene Genome sequencing and assembly.</title>
        <authorList>
            <person name="Lee H."/>
        </authorList>
    </citation>
    <scope>NUCLEOTIDE SEQUENCE [LARGE SCALE GENOMIC DNA]</scope>
    <source>
        <strain evidence="1 2">HF-S4</strain>
    </source>
</reference>
<comment type="caution">
    <text evidence="1">The sequence shown here is derived from an EMBL/GenBank/DDBJ whole genome shotgun (WGS) entry which is preliminary data.</text>
</comment>
<protein>
    <recommendedName>
        <fullName evidence="3">XRE family transcriptional regulator</fullName>
    </recommendedName>
</protein>
<evidence type="ECO:0000313" key="2">
    <source>
        <dbReference type="Proteomes" id="UP001273531"/>
    </source>
</evidence>
<accession>A0ABU3Y2L3</accession>
<organism evidence="1 2">
    <name type="scientific">Sphingomonas agrestis</name>
    <dbReference type="NCBI Taxonomy" id="3080540"/>
    <lineage>
        <taxon>Bacteria</taxon>
        <taxon>Pseudomonadati</taxon>
        <taxon>Pseudomonadota</taxon>
        <taxon>Alphaproteobacteria</taxon>
        <taxon>Sphingomonadales</taxon>
        <taxon>Sphingomonadaceae</taxon>
        <taxon>Sphingomonas</taxon>
    </lineage>
</organism>